<keyword evidence="1" id="KW-0472">Membrane</keyword>
<dbReference type="EMBL" id="MFKT01000008">
    <property type="protein sequence ID" value="OGG53827.1"/>
    <property type="molecule type" value="Genomic_DNA"/>
</dbReference>
<evidence type="ECO:0000313" key="3">
    <source>
        <dbReference type="Proteomes" id="UP000176863"/>
    </source>
</evidence>
<gene>
    <name evidence="2" type="ORF">A2851_01385</name>
</gene>
<comment type="caution">
    <text evidence="2">The sequence shown here is derived from an EMBL/GenBank/DDBJ whole genome shotgun (WGS) entry which is preliminary data.</text>
</comment>
<dbReference type="STRING" id="1798480.A2851_01385"/>
<keyword evidence="1" id="KW-0812">Transmembrane</keyword>
<protein>
    <submittedName>
        <fullName evidence="2">Uncharacterized protein</fullName>
    </submittedName>
</protein>
<proteinExistence type="predicted"/>
<reference evidence="2 3" key="1">
    <citation type="journal article" date="2016" name="Nat. Commun.">
        <title>Thousands of microbial genomes shed light on interconnected biogeochemical processes in an aquifer system.</title>
        <authorList>
            <person name="Anantharaman K."/>
            <person name="Brown C.T."/>
            <person name="Hug L.A."/>
            <person name="Sharon I."/>
            <person name="Castelle C.J."/>
            <person name="Probst A.J."/>
            <person name="Thomas B.C."/>
            <person name="Singh A."/>
            <person name="Wilkins M.J."/>
            <person name="Karaoz U."/>
            <person name="Brodie E.L."/>
            <person name="Williams K.H."/>
            <person name="Hubbard S.S."/>
            <person name="Banfield J.F."/>
        </authorList>
    </citation>
    <scope>NUCLEOTIDE SEQUENCE [LARGE SCALE GENOMIC DNA]</scope>
</reference>
<sequence length="96" mass="10917">MDWQNKLWKNKTEIVGAFIALVLAVLSYRYLAIGLFYIGLRRFRELVPLVPDQCTTAVASTAAAFSSVFDYVGLIVTGLFLLLSVFFVWRCFRITT</sequence>
<dbReference type="Proteomes" id="UP000176863">
    <property type="component" value="Unassembled WGS sequence"/>
</dbReference>
<evidence type="ECO:0000313" key="2">
    <source>
        <dbReference type="EMBL" id="OGG53827.1"/>
    </source>
</evidence>
<organism evidence="2 3">
    <name type="scientific">Candidatus Kaiserbacteria bacterium RIFCSPHIGHO2_01_FULL_53_29</name>
    <dbReference type="NCBI Taxonomy" id="1798480"/>
    <lineage>
        <taxon>Bacteria</taxon>
        <taxon>Candidatus Kaiseribacteriota</taxon>
    </lineage>
</organism>
<accession>A0A1F6CXI9</accession>
<feature type="transmembrane region" description="Helical" evidence="1">
    <location>
        <begin position="71"/>
        <end position="92"/>
    </location>
</feature>
<feature type="transmembrane region" description="Helical" evidence="1">
    <location>
        <begin position="12"/>
        <end position="38"/>
    </location>
</feature>
<evidence type="ECO:0000256" key="1">
    <source>
        <dbReference type="SAM" id="Phobius"/>
    </source>
</evidence>
<name>A0A1F6CXI9_9BACT</name>
<dbReference type="AlphaFoldDB" id="A0A1F6CXI9"/>
<keyword evidence="1" id="KW-1133">Transmembrane helix</keyword>